<dbReference type="GO" id="GO:0004301">
    <property type="term" value="F:epoxide hydrolase activity"/>
    <property type="evidence" value="ECO:0007669"/>
    <property type="project" value="TreeGrafter"/>
</dbReference>
<evidence type="ECO:0000256" key="3">
    <source>
        <dbReference type="ARBA" id="ARBA00022801"/>
    </source>
</evidence>
<evidence type="ECO:0000313" key="8">
    <source>
        <dbReference type="Proteomes" id="UP000469558"/>
    </source>
</evidence>
<evidence type="ECO:0000256" key="1">
    <source>
        <dbReference type="ARBA" id="ARBA00010088"/>
    </source>
</evidence>
<dbReference type="PIRSF" id="PIRSF001112">
    <property type="entry name" value="Epoxide_hydrolase"/>
    <property type="match status" value="1"/>
</dbReference>
<comment type="similarity">
    <text evidence="1">Belongs to the peptidase S33 family.</text>
</comment>
<dbReference type="EMBL" id="QGMK01002447">
    <property type="protein sequence ID" value="TVY58560.1"/>
    <property type="molecule type" value="Genomic_DNA"/>
</dbReference>
<evidence type="ECO:0000259" key="6">
    <source>
        <dbReference type="Pfam" id="PF06441"/>
    </source>
</evidence>
<keyword evidence="8" id="KW-1185">Reference proteome</keyword>
<dbReference type="InterPro" id="IPR010497">
    <property type="entry name" value="Epoxide_hydro_N"/>
</dbReference>
<feature type="active site" description="Nucleophile" evidence="4">
    <location>
        <position position="252"/>
    </location>
</feature>
<proteinExistence type="inferred from homology"/>
<feature type="active site" description="Proton donor" evidence="4">
    <location>
        <position position="378"/>
    </location>
</feature>
<feature type="domain" description="Epoxide hydrolase N-terminal" evidence="6">
    <location>
        <begin position="37"/>
        <end position="152"/>
    </location>
</feature>
<name>A0A8T9BS96_9HELO</name>
<dbReference type="Pfam" id="PF06441">
    <property type="entry name" value="EHN"/>
    <property type="match status" value="1"/>
</dbReference>
<dbReference type="Gene3D" id="3.40.50.1820">
    <property type="entry name" value="alpha/beta hydrolase"/>
    <property type="match status" value="1"/>
</dbReference>
<dbReference type="PANTHER" id="PTHR21661">
    <property type="entry name" value="EPOXIDE HYDROLASE 1-RELATED"/>
    <property type="match status" value="1"/>
</dbReference>
<feature type="chain" id="PRO_5035785427" evidence="5">
    <location>
        <begin position="27"/>
        <end position="468"/>
    </location>
</feature>
<evidence type="ECO:0000256" key="2">
    <source>
        <dbReference type="ARBA" id="ARBA00022797"/>
    </source>
</evidence>
<keyword evidence="5" id="KW-0732">Signal</keyword>
<sequence length="468" mass="51727">MVLLQVPLLGVMLAVLSYALLAPASSLPFNASFGDTPQPFKIDVDPEFIALTRLKASMTRFVDEIDLPPFTEGPTTQNATAIRDYWVNGYDWFEVQEQLNKQFSHFTTTVYTASPSNFTDPVPLHFVHHISNRSDAIPLLFIHGWPGSFMEVTNIISGLTVSSVPTGLVQLDNFPSFPQNAPLKKDRETYTSFQNPPNASLPAFHVVAPSLPGFGFSPAPTKPGMGTREIAHALQSLMLQLNYPKYVVQGGDWGGIILRYIAGDFPSSVLSALSNFWVIQPTADDLARYVAGNATADETVAIEGVQGFFGHVAGYFFQQQLQSLQMAIVASDSPVGNAMWIYEVMFHAVEDYWWTAEEIITWSMMYWIQGPYGGMRLYRESLLEGATIVGGFGSNFPHIEQPVAISQFPADVQYRVPLDWARRLGNVVVRNVHAFGGHFAAVETPDALLGDIREFWGNETLSGLEGVF</sequence>
<feature type="active site" description="Proton acceptor" evidence="4">
    <location>
        <position position="438"/>
    </location>
</feature>
<evidence type="ECO:0000256" key="5">
    <source>
        <dbReference type="SAM" id="SignalP"/>
    </source>
</evidence>
<evidence type="ECO:0000313" key="7">
    <source>
        <dbReference type="EMBL" id="TVY58560.1"/>
    </source>
</evidence>
<dbReference type="PANTHER" id="PTHR21661:SF35">
    <property type="entry name" value="EPOXIDE HYDROLASE"/>
    <property type="match status" value="1"/>
</dbReference>
<reference evidence="7 8" key="1">
    <citation type="submission" date="2018-05" db="EMBL/GenBank/DDBJ databases">
        <title>Genome sequencing and assembly of the regulated plant pathogen Lachnellula willkommii and related sister species for the development of diagnostic species identification markers.</title>
        <authorList>
            <person name="Giroux E."/>
            <person name="Bilodeau G."/>
        </authorList>
    </citation>
    <scope>NUCLEOTIDE SEQUENCE [LARGE SCALE GENOMIC DNA]</scope>
    <source>
        <strain evidence="7 8">CBS 268.59</strain>
    </source>
</reference>
<dbReference type="InterPro" id="IPR029058">
    <property type="entry name" value="AB_hydrolase_fold"/>
</dbReference>
<keyword evidence="2" id="KW-0058">Aromatic hydrocarbons catabolism</keyword>
<dbReference type="Proteomes" id="UP000469558">
    <property type="component" value="Unassembled WGS sequence"/>
</dbReference>
<gene>
    <name evidence="7" type="primary">EH2</name>
    <name evidence="7" type="ORF">LSUE1_G008242</name>
</gene>
<dbReference type="AlphaFoldDB" id="A0A8T9BS96"/>
<dbReference type="GO" id="GO:0097176">
    <property type="term" value="P:epoxide metabolic process"/>
    <property type="evidence" value="ECO:0007669"/>
    <property type="project" value="TreeGrafter"/>
</dbReference>
<accession>A0A8T9BS96</accession>
<feature type="signal peptide" evidence="5">
    <location>
        <begin position="1"/>
        <end position="26"/>
    </location>
</feature>
<dbReference type="OrthoDB" id="6431331at2759"/>
<evidence type="ECO:0000256" key="4">
    <source>
        <dbReference type="PIRSR" id="PIRSR001112-1"/>
    </source>
</evidence>
<dbReference type="InterPro" id="IPR016292">
    <property type="entry name" value="Epoxide_hydrolase"/>
</dbReference>
<organism evidence="7 8">
    <name type="scientific">Lachnellula suecica</name>
    <dbReference type="NCBI Taxonomy" id="602035"/>
    <lineage>
        <taxon>Eukaryota</taxon>
        <taxon>Fungi</taxon>
        <taxon>Dikarya</taxon>
        <taxon>Ascomycota</taxon>
        <taxon>Pezizomycotina</taxon>
        <taxon>Leotiomycetes</taxon>
        <taxon>Helotiales</taxon>
        <taxon>Lachnaceae</taxon>
        <taxon>Lachnellula</taxon>
    </lineage>
</organism>
<comment type="caution">
    <text evidence="7">The sequence shown here is derived from an EMBL/GenBank/DDBJ whole genome shotgun (WGS) entry which is preliminary data.</text>
</comment>
<dbReference type="SUPFAM" id="SSF53474">
    <property type="entry name" value="alpha/beta-Hydrolases"/>
    <property type="match status" value="2"/>
</dbReference>
<protein>
    <submittedName>
        <fullName evidence="7">Juvenile hormone epoxide hydrolase</fullName>
    </submittedName>
</protein>
<keyword evidence="3 7" id="KW-0378">Hydrolase</keyword>